<protein>
    <submittedName>
        <fullName evidence="4">ABC transporter ATP-binding protein</fullName>
    </submittedName>
</protein>
<evidence type="ECO:0000256" key="2">
    <source>
        <dbReference type="ARBA" id="ARBA00022840"/>
    </source>
</evidence>
<accession>A0ABX7YUG9</accession>
<evidence type="ECO:0000313" key="4">
    <source>
        <dbReference type="EMBL" id="QUN06403.1"/>
    </source>
</evidence>
<dbReference type="SMART" id="SM00382">
    <property type="entry name" value="AAA"/>
    <property type="match status" value="1"/>
</dbReference>
<evidence type="ECO:0000256" key="1">
    <source>
        <dbReference type="ARBA" id="ARBA00022741"/>
    </source>
</evidence>
<dbReference type="PANTHER" id="PTHR42794">
    <property type="entry name" value="HEMIN IMPORT ATP-BINDING PROTEIN HMUV"/>
    <property type="match status" value="1"/>
</dbReference>
<dbReference type="InterPro" id="IPR003593">
    <property type="entry name" value="AAA+_ATPase"/>
</dbReference>
<sequence length="279" mass="30273">MVPALTAVDVSWSVADKQILSGVSFNLMPGKMLGLIGPNGAGKSSLLRCLYRYIHPDAGNICLYGTDIFSRPLKMFAREVAVVLQEIPPQADVSVWQLVSTGLTPYKRLFERDSAEDNSAIAAALVQVGLGDKADAALQHLSGGEKQRALIARAIVQKPKLLLLDEPTNHLDIRYQIQILELVKSLGVTVIASIHDLNLASAMCDELLLLNQGEVVAVGAVENVLTEQRLSEVFGVCCEIIRHPQTAKPLIHYFYGYSPIMAGSNGVAQRQMGNAYAHK</sequence>
<dbReference type="RefSeq" id="WP_212595417.1">
    <property type="nucleotide sequence ID" value="NZ_CP073587.1"/>
</dbReference>
<dbReference type="PROSITE" id="PS00211">
    <property type="entry name" value="ABC_TRANSPORTER_1"/>
    <property type="match status" value="1"/>
</dbReference>
<keyword evidence="2 4" id="KW-0067">ATP-binding</keyword>
<name>A0ABX7YUG9_9GAMM</name>
<dbReference type="EMBL" id="CP073587">
    <property type="protein sequence ID" value="QUN06403.1"/>
    <property type="molecule type" value="Genomic_DNA"/>
</dbReference>
<reference evidence="4 5" key="1">
    <citation type="submission" date="2021-04" db="EMBL/GenBank/DDBJ databases">
        <title>Novel species identification of genus Shewanella.</title>
        <authorList>
            <person name="Liu G."/>
        </authorList>
    </citation>
    <scope>NUCLEOTIDE SEQUENCE [LARGE SCALE GENOMIC DNA]</scope>
    <source>
        <strain evidence="4 5">FJAT-54481</strain>
    </source>
</reference>
<dbReference type="InterPro" id="IPR003439">
    <property type="entry name" value="ABC_transporter-like_ATP-bd"/>
</dbReference>
<dbReference type="PANTHER" id="PTHR42794:SF2">
    <property type="entry name" value="ABC TRANSPORTER ATP-BINDING PROTEIN"/>
    <property type="match status" value="1"/>
</dbReference>
<dbReference type="Pfam" id="PF00005">
    <property type="entry name" value="ABC_tran"/>
    <property type="match status" value="1"/>
</dbReference>
<dbReference type="Gene3D" id="3.40.50.300">
    <property type="entry name" value="P-loop containing nucleotide triphosphate hydrolases"/>
    <property type="match status" value="1"/>
</dbReference>
<proteinExistence type="predicted"/>
<gene>
    <name evidence="4" type="ORF">KDN34_02760</name>
</gene>
<dbReference type="InterPro" id="IPR017871">
    <property type="entry name" value="ABC_transporter-like_CS"/>
</dbReference>
<organism evidence="4 5">
    <name type="scientific">Shewanella yunxiaonensis</name>
    <dbReference type="NCBI Taxonomy" id="2829809"/>
    <lineage>
        <taxon>Bacteria</taxon>
        <taxon>Pseudomonadati</taxon>
        <taxon>Pseudomonadota</taxon>
        <taxon>Gammaproteobacteria</taxon>
        <taxon>Alteromonadales</taxon>
        <taxon>Shewanellaceae</taxon>
        <taxon>Shewanella</taxon>
    </lineage>
</organism>
<evidence type="ECO:0000313" key="5">
    <source>
        <dbReference type="Proteomes" id="UP000679575"/>
    </source>
</evidence>
<dbReference type="GO" id="GO:0005524">
    <property type="term" value="F:ATP binding"/>
    <property type="evidence" value="ECO:0007669"/>
    <property type="project" value="UniProtKB-KW"/>
</dbReference>
<dbReference type="Proteomes" id="UP000679575">
    <property type="component" value="Chromosome"/>
</dbReference>
<evidence type="ECO:0000259" key="3">
    <source>
        <dbReference type="PROSITE" id="PS50893"/>
    </source>
</evidence>
<dbReference type="PROSITE" id="PS50893">
    <property type="entry name" value="ABC_TRANSPORTER_2"/>
    <property type="match status" value="1"/>
</dbReference>
<keyword evidence="5" id="KW-1185">Reference proteome</keyword>
<dbReference type="CDD" id="cd03214">
    <property type="entry name" value="ABC_Iron-Siderophores_B12_Hemin"/>
    <property type="match status" value="1"/>
</dbReference>
<keyword evidence="1" id="KW-0547">Nucleotide-binding</keyword>
<dbReference type="SUPFAM" id="SSF52540">
    <property type="entry name" value="P-loop containing nucleoside triphosphate hydrolases"/>
    <property type="match status" value="1"/>
</dbReference>
<dbReference type="InterPro" id="IPR027417">
    <property type="entry name" value="P-loop_NTPase"/>
</dbReference>
<feature type="domain" description="ABC transporter" evidence="3">
    <location>
        <begin position="5"/>
        <end position="237"/>
    </location>
</feature>